<name>A0A8D4C6U0_9GAMM</name>
<dbReference type="GeneID" id="77260604"/>
<dbReference type="InterPro" id="IPR000523">
    <property type="entry name" value="Mg_chelatse_chII-like_cat_dom"/>
</dbReference>
<reference evidence="3 5" key="2">
    <citation type="submission" date="2016-10" db="EMBL/GenBank/DDBJ databases">
        <authorList>
            <person name="Varghese N."/>
            <person name="Submissions S."/>
        </authorList>
    </citation>
    <scope>NUCLEOTIDE SEQUENCE [LARGE SCALE GENOMIC DNA]</scope>
    <source>
        <strain evidence="3 5">DSM 6083</strain>
    </source>
</reference>
<dbReference type="Pfam" id="PF01078">
    <property type="entry name" value="Mg_chelatase"/>
    <property type="match status" value="1"/>
</dbReference>
<accession>A0A8D4C6U0</accession>
<proteinExistence type="predicted"/>
<dbReference type="Proteomes" id="UP000182276">
    <property type="component" value="Unassembled WGS sequence"/>
</dbReference>
<reference evidence="2 4" key="3">
    <citation type="journal article" name="Genome Announc.">
        <title>Complete Genome Sequence of Pseudomonas balearica DSM 6083T.</title>
        <authorList>
            <person name="Bennasar-Figueras A."/>
            <person name="Salva-Serra F."/>
            <person name="Jaen-Luchoro D."/>
            <person name="Segui C."/>
            <person name="Aliaga F."/>
            <person name="Busquets A."/>
            <person name="Gomila M."/>
            <person name="Moore E.R."/>
            <person name="Lalucat J."/>
        </authorList>
    </citation>
    <scope>NUCLEOTIDE SEQUENCE [LARGE SCALE GENOMIC DNA]</scope>
    <source>
        <strain evidence="4">DSM 6083</strain>
        <strain evidence="2">DSM6083</strain>
    </source>
</reference>
<evidence type="ECO:0000313" key="5">
    <source>
        <dbReference type="Proteomes" id="UP000182276"/>
    </source>
</evidence>
<evidence type="ECO:0000313" key="4">
    <source>
        <dbReference type="Proteomes" id="UP000031271"/>
    </source>
</evidence>
<protein>
    <submittedName>
        <fullName evidence="2">ATPase AAA</fullName>
    </submittedName>
    <submittedName>
        <fullName evidence="3">Magnesium chelatase, subunit ChlI</fullName>
    </submittedName>
</protein>
<dbReference type="Proteomes" id="UP000031271">
    <property type="component" value="Chromosome"/>
</dbReference>
<evidence type="ECO:0000259" key="1">
    <source>
        <dbReference type="SMART" id="SM00382"/>
    </source>
</evidence>
<dbReference type="EMBL" id="CP007511">
    <property type="protein sequence ID" value="AJE15698.1"/>
    <property type="molecule type" value="Genomic_DNA"/>
</dbReference>
<dbReference type="SMART" id="SM00382">
    <property type="entry name" value="AAA"/>
    <property type="match status" value="1"/>
</dbReference>
<dbReference type="SUPFAM" id="SSF52540">
    <property type="entry name" value="P-loop containing nucleoside triphosphate hydrolases"/>
    <property type="match status" value="1"/>
</dbReference>
<dbReference type="AlphaFoldDB" id="A0A8D4C6U0"/>
<dbReference type="InterPro" id="IPR027417">
    <property type="entry name" value="P-loop_NTPase"/>
</dbReference>
<evidence type="ECO:0000313" key="3">
    <source>
        <dbReference type="EMBL" id="SDM50834.1"/>
    </source>
</evidence>
<dbReference type="GO" id="GO:0005524">
    <property type="term" value="F:ATP binding"/>
    <property type="evidence" value="ECO:0007669"/>
    <property type="project" value="InterPro"/>
</dbReference>
<dbReference type="EMBL" id="FNHO01000005">
    <property type="protein sequence ID" value="SDM50834.1"/>
    <property type="molecule type" value="Genomic_DNA"/>
</dbReference>
<sequence>MQDANEQADGATLRERVQRLAPSPRCIADTGLGETLLAELLCKHLLDAGALDLPRMASRLRLPGIVLDEVLNGLRQDGRIEVLGQGQGQTLRYGLTERGREATRDALQRSGYLGPAPFAVDAYRSLLRLQTVHASRVDRQAIREAMRDVVLSDDMLDRLGVALNSNRALMLYGPPGTGKTFIASRLIRLFEEAIWVPHAIAIDDAIVPIYDAQIHRRLEDDATRNNLLLGEGIDRRLACCLRPQLRVGGELGMDQLDIRHDPVARLFHAPLQLKAANGLFVIDDLGRQRMPPEQLFNRWIVPLEEREDFLNLGGGRHCSLPFDVLLVFSTNFDPLDLADGAFLRRIGHKLHFGHPDAQAFERIWRMESTRLHIDFDPALLAYVLNELYAPSGMPLSPCHPRDLLNMACDRRRYFHGAGGPRCEDLAWAWQNYFIQHETEQGERPWARAASASSHFRCCSDSAQPGSPTTGSTAV</sequence>
<dbReference type="KEGG" id="pbm:CL52_11895"/>
<reference evidence="4" key="1">
    <citation type="submission" date="2014-03" db="EMBL/GenBank/DDBJ databases">
        <title>Complete genome of Pseudomonas balearica DSM 6083T, a sewage water isolate from an enrichment with 2-methylnaphthalene.</title>
        <authorList>
            <person name="Salva-Serra F."/>
            <person name="Jaen-Luchoro D."/>
            <person name="Busquets A."/>
            <person name="Pena A."/>
            <person name="Gomila M."/>
            <person name="Bosch R."/>
            <person name="Nogales B."/>
            <person name="Garcia-Valdes E."/>
            <person name="Lalucat J."/>
            <person name="Bennasar A."/>
        </authorList>
    </citation>
    <scope>NUCLEOTIDE SEQUENCE [LARGE SCALE GENOMIC DNA]</scope>
    <source>
        <strain evidence="4">DSM 6083</strain>
    </source>
</reference>
<gene>
    <name evidence="2" type="ORF">CL52_11895</name>
    <name evidence="3" type="ORF">SAMN05660875_105291</name>
</gene>
<dbReference type="RefSeq" id="WP_063613250.1">
    <property type="nucleotide sequence ID" value="NZ_CP007511.1"/>
</dbReference>
<organism evidence="2 4">
    <name type="scientific">Stutzerimonas balearica DSM 6083</name>
    <dbReference type="NCBI Taxonomy" id="1123016"/>
    <lineage>
        <taxon>Bacteria</taxon>
        <taxon>Pseudomonadati</taxon>
        <taxon>Pseudomonadota</taxon>
        <taxon>Gammaproteobacteria</taxon>
        <taxon>Pseudomonadales</taxon>
        <taxon>Pseudomonadaceae</taxon>
        <taxon>Stutzerimonas</taxon>
    </lineage>
</organism>
<keyword evidence="5" id="KW-1185">Reference proteome</keyword>
<feature type="domain" description="AAA+ ATPase" evidence="1">
    <location>
        <begin position="165"/>
        <end position="356"/>
    </location>
</feature>
<dbReference type="InterPro" id="IPR003593">
    <property type="entry name" value="AAA+_ATPase"/>
</dbReference>
<dbReference type="Gene3D" id="3.40.50.300">
    <property type="entry name" value="P-loop containing nucleotide triphosphate hydrolases"/>
    <property type="match status" value="1"/>
</dbReference>
<evidence type="ECO:0000313" key="2">
    <source>
        <dbReference type="EMBL" id="AJE15698.1"/>
    </source>
</evidence>